<evidence type="ECO:0000256" key="9">
    <source>
        <dbReference type="ARBA" id="ARBA00022679"/>
    </source>
</evidence>
<evidence type="ECO:0000256" key="5">
    <source>
        <dbReference type="ARBA" id="ARBA00013200"/>
    </source>
</evidence>
<evidence type="ECO:0000256" key="7">
    <source>
        <dbReference type="ARBA" id="ARBA00022475"/>
    </source>
</evidence>
<evidence type="ECO:0000256" key="3">
    <source>
        <dbReference type="ARBA" id="ARBA00004663"/>
    </source>
</evidence>
<dbReference type="PANTHER" id="PTHR34148">
    <property type="entry name" value="ADENOSYLCOBINAMIDE-GDP RIBAZOLETRANSFERASE"/>
    <property type="match status" value="1"/>
</dbReference>
<comment type="similarity">
    <text evidence="4 19">Belongs to the CobS family.</text>
</comment>
<dbReference type="NCBIfam" id="TIGR00317">
    <property type="entry name" value="cobS"/>
    <property type="match status" value="1"/>
</dbReference>
<dbReference type="HAMAP" id="MF_00719">
    <property type="entry name" value="CobS"/>
    <property type="match status" value="1"/>
</dbReference>
<organism evidence="20 21">
    <name type="scientific">Azospirillum oleiclasticum</name>
    <dbReference type="NCBI Taxonomy" id="2735135"/>
    <lineage>
        <taxon>Bacteria</taxon>
        <taxon>Pseudomonadati</taxon>
        <taxon>Pseudomonadota</taxon>
        <taxon>Alphaproteobacteria</taxon>
        <taxon>Rhodospirillales</taxon>
        <taxon>Azospirillaceae</taxon>
        <taxon>Azospirillum</taxon>
    </lineage>
</organism>
<accession>A0ABX2TH74</accession>
<comment type="cofactor">
    <cofactor evidence="1 19">
        <name>Mg(2+)</name>
        <dbReference type="ChEBI" id="CHEBI:18420"/>
    </cofactor>
</comment>
<evidence type="ECO:0000256" key="14">
    <source>
        <dbReference type="ARBA" id="ARBA00025228"/>
    </source>
</evidence>
<keyword evidence="9 19" id="KW-0808">Transferase</keyword>
<keyword evidence="11 19" id="KW-0460">Magnesium</keyword>
<comment type="caution">
    <text evidence="20">The sequence shown here is derived from an EMBL/GenBank/DDBJ whole genome shotgun (WGS) entry which is preliminary data.</text>
</comment>
<evidence type="ECO:0000256" key="8">
    <source>
        <dbReference type="ARBA" id="ARBA00022573"/>
    </source>
</evidence>
<protein>
    <recommendedName>
        <fullName evidence="6 19">Adenosylcobinamide-GDP ribazoletransferase</fullName>
        <ecNumber evidence="5 19">2.7.8.26</ecNumber>
    </recommendedName>
    <alternativeName>
        <fullName evidence="16 19">Cobalamin synthase</fullName>
    </alternativeName>
    <alternativeName>
        <fullName evidence="15 19">Cobalamin-5'-phosphate synthase</fullName>
    </alternativeName>
</protein>
<evidence type="ECO:0000313" key="21">
    <source>
        <dbReference type="Proteomes" id="UP000584642"/>
    </source>
</evidence>
<evidence type="ECO:0000256" key="17">
    <source>
        <dbReference type="ARBA" id="ARBA00048623"/>
    </source>
</evidence>
<evidence type="ECO:0000256" key="4">
    <source>
        <dbReference type="ARBA" id="ARBA00010561"/>
    </source>
</evidence>
<evidence type="ECO:0000256" key="11">
    <source>
        <dbReference type="ARBA" id="ARBA00022842"/>
    </source>
</evidence>
<keyword evidence="12 19" id="KW-1133">Transmembrane helix</keyword>
<feature type="transmembrane region" description="Helical" evidence="19">
    <location>
        <begin position="148"/>
        <end position="171"/>
    </location>
</feature>
<dbReference type="Pfam" id="PF02654">
    <property type="entry name" value="CobS"/>
    <property type="match status" value="1"/>
</dbReference>
<evidence type="ECO:0000256" key="15">
    <source>
        <dbReference type="ARBA" id="ARBA00032605"/>
    </source>
</evidence>
<dbReference type="InterPro" id="IPR003805">
    <property type="entry name" value="CobS"/>
</dbReference>
<reference evidence="20 21" key="1">
    <citation type="submission" date="2020-05" db="EMBL/GenBank/DDBJ databases">
        <title>Azospirillum oleiclasticum sp. nov, a nitrogen-fixing and heavy crude oil-emulsifying bacterium isolated from the crude oil of Yumen Oilfield.</title>
        <authorList>
            <person name="Wu D."/>
            <person name="Cai M."/>
            <person name="Zhang X."/>
        </authorList>
    </citation>
    <scope>NUCLEOTIDE SEQUENCE [LARGE SCALE GENOMIC DNA]</scope>
    <source>
        <strain evidence="20 21">ROY-1-1-2</strain>
    </source>
</reference>
<dbReference type="GO" id="GO:0051073">
    <property type="term" value="F:adenosylcobinamide-GDP ribazoletransferase activity"/>
    <property type="evidence" value="ECO:0007669"/>
    <property type="project" value="UniProtKB-EC"/>
</dbReference>
<keyword evidence="13 19" id="KW-0472">Membrane</keyword>
<dbReference type="EC" id="2.7.8.26" evidence="5 19"/>
<evidence type="ECO:0000256" key="19">
    <source>
        <dbReference type="HAMAP-Rule" id="MF_00719"/>
    </source>
</evidence>
<comment type="subcellular location">
    <subcellularLocation>
        <location evidence="2 19">Cell membrane</location>
        <topology evidence="2 19">Multi-pass membrane protein</topology>
    </subcellularLocation>
</comment>
<evidence type="ECO:0000256" key="12">
    <source>
        <dbReference type="ARBA" id="ARBA00022989"/>
    </source>
</evidence>
<feature type="transmembrane region" description="Helical" evidence="19">
    <location>
        <begin position="191"/>
        <end position="224"/>
    </location>
</feature>
<evidence type="ECO:0000256" key="13">
    <source>
        <dbReference type="ARBA" id="ARBA00023136"/>
    </source>
</evidence>
<evidence type="ECO:0000256" key="10">
    <source>
        <dbReference type="ARBA" id="ARBA00022692"/>
    </source>
</evidence>
<evidence type="ECO:0000256" key="2">
    <source>
        <dbReference type="ARBA" id="ARBA00004651"/>
    </source>
</evidence>
<feature type="transmembrane region" description="Helical" evidence="19">
    <location>
        <begin position="121"/>
        <end position="141"/>
    </location>
</feature>
<feature type="transmembrane region" description="Helical" evidence="19">
    <location>
        <begin position="46"/>
        <end position="66"/>
    </location>
</feature>
<comment type="catalytic activity">
    <reaction evidence="18 19">
        <text>alpha-ribazole 5'-phosphate + adenosylcob(III)inamide-GDP = adenosylcob(III)alamin 5'-phosphate + GMP + H(+)</text>
        <dbReference type="Rhea" id="RHEA:23560"/>
        <dbReference type="ChEBI" id="CHEBI:15378"/>
        <dbReference type="ChEBI" id="CHEBI:57918"/>
        <dbReference type="ChEBI" id="CHEBI:58115"/>
        <dbReference type="ChEBI" id="CHEBI:60487"/>
        <dbReference type="ChEBI" id="CHEBI:60493"/>
        <dbReference type="EC" id="2.7.8.26"/>
    </reaction>
</comment>
<sequence>MPDDAPTTRRPWRWTDDATLAVVFLTRIPLRLPPALPPDAHGRAMAWFPVVGALVGLAGGAVFALAQALGQPPMVAALLAVAATAWVTGALHEDGLADVADGFGGGWNRERKLEIMKDSRVGTYGALAVVLSVGLRAAALAELGQPDTILAALVTAGAASRGVMPVIVRAVPSARPDGVAASHGLPPRGRALVALVVGIGIAIATLGADAAVALPVAALGAAAVTRLAVRQIEGYTGDVLGAVQQTSETLILLSLVALR</sequence>
<evidence type="ECO:0000256" key="16">
    <source>
        <dbReference type="ARBA" id="ARBA00032853"/>
    </source>
</evidence>
<comment type="function">
    <text evidence="14 19">Joins adenosylcobinamide-GDP and alpha-ribazole to generate adenosylcobalamin (Ado-cobalamin). Also synthesizes adenosylcobalamin 5'-phosphate from adenosylcobinamide-GDP and alpha-ribazole 5'-phosphate.</text>
</comment>
<dbReference type="RefSeq" id="WP_180285379.1">
    <property type="nucleotide sequence ID" value="NZ_JABFDB010000028.1"/>
</dbReference>
<gene>
    <name evidence="19 20" type="primary">cobS</name>
    <name evidence="20" type="ORF">HND93_28245</name>
</gene>
<dbReference type="Proteomes" id="UP000584642">
    <property type="component" value="Unassembled WGS sequence"/>
</dbReference>
<proteinExistence type="inferred from homology"/>
<comment type="pathway">
    <text evidence="3 19">Cofactor biosynthesis; adenosylcobalamin biosynthesis; adenosylcobalamin from cob(II)yrinate a,c-diamide: step 7/7.</text>
</comment>
<keyword evidence="7 19" id="KW-1003">Cell membrane</keyword>
<evidence type="ECO:0000313" key="20">
    <source>
        <dbReference type="EMBL" id="NYZ23608.1"/>
    </source>
</evidence>
<dbReference type="PANTHER" id="PTHR34148:SF1">
    <property type="entry name" value="ADENOSYLCOBINAMIDE-GDP RIBAZOLETRANSFERASE"/>
    <property type="match status" value="1"/>
</dbReference>
<dbReference type="EMBL" id="JABFDB010000028">
    <property type="protein sequence ID" value="NYZ23608.1"/>
    <property type="molecule type" value="Genomic_DNA"/>
</dbReference>
<evidence type="ECO:0000256" key="18">
    <source>
        <dbReference type="ARBA" id="ARBA00049504"/>
    </source>
</evidence>
<comment type="catalytic activity">
    <reaction evidence="17 19">
        <text>alpha-ribazole + adenosylcob(III)inamide-GDP = adenosylcob(III)alamin + GMP + H(+)</text>
        <dbReference type="Rhea" id="RHEA:16049"/>
        <dbReference type="ChEBI" id="CHEBI:10329"/>
        <dbReference type="ChEBI" id="CHEBI:15378"/>
        <dbReference type="ChEBI" id="CHEBI:18408"/>
        <dbReference type="ChEBI" id="CHEBI:58115"/>
        <dbReference type="ChEBI" id="CHEBI:60487"/>
        <dbReference type="EC" id="2.7.8.26"/>
    </reaction>
</comment>
<keyword evidence="10 19" id="KW-0812">Transmembrane</keyword>
<keyword evidence="8 19" id="KW-0169">Cobalamin biosynthesis</keyword>
<evidence type="ECO:0000256" key="1">
    <source>
        <dbReference type="ARBA" id="ARBA00001946"/>
    </source>
</evidence>
<keyword evidence="21" id="KW-1185">Reference proteome</keyword>
<name>A0ABX2TH74_9PROT</name>
<evidence type="ECO:0000256" key="6">
    <source>
        <dbReference type="ARBA" id="ARBA00015850"/>
    </source>
</evidence>